<proteinExistence type="inferred from homology"/>
<comment type="similarity">
    <text evidence="1">Belongs to the small heat shock protein (HSP20) family.</text>
</comment>
<evidence type="ECO:0000313" key="3">
    <source>
        <dbReference type="EMBL" id="SFQ66284.1"/>
    </source>
</evidence>
<keyword evidence="4" id="KW-1185">Reference proteome</keyword>
<reference evidence="3 4" key="1">
    <citation type="submission" date="2016-10" db="EMBL/GenBank/DDBJ databases">
        <authorList>
            <person name="Varghese N."/>
            <person name="Submissions S."/>
        </authorList>
    </citation>
    <scope>NUCLEOTIDE SEQUENCE [LARGE SCALE GENOMIC DNA]</scope>
    <source>
        <strain evidence="3 4">DSM 13796</strain>
    </source>
</reference>
<sequence length="131" mass="15383">MKKENAHNESELSDDFNAWVDYVFSHPFLHYAEQNYARIDLFETEQNYIIEAELIGYEREDISLLLEEDGLKLSAFHSLSNEQKIEQIIDFPFSLQEREIRAVFHKSILEIFIAKTRTAFTLSSHIPITSL</sequence>
<dbReference type="PROSITE" id="PS01031">
    <property type="entry name" value="SHSP"/>
    <property type="match status" value="1"/>
</dbReference>
<dbReference type="SUPFAM" id="SSF49764">
    <property type="entry name" value="HSP20-like chaperones"/>
    <property type="match status" value="1"/>
</dbReference>
<organism evidence="3 4">
    <name type="scientific">Priestia endophytica DSM 13796</name>
    <dbReference type="NCBI Taxonomy" id="1121089"/>
    <lineage>
        <taxon>Bacteria</taxon>
        <taxon>Bacillati</taxon>
        <taxon>Bacillota</taxon>
        <taxon>Bacilli</taxon>
        <taxon>Bacillales</taxon>
        <taxon>Bacillaceae</taxon>
        <taxon>Priestia</taxon>
    </lineage>
</organism>
<dbReference type="RefSeq" id="WP_061805305.1">
    <property type="nucleotide sequence ID" value="NZ_FOXX01000006.1"/>
</dbReference>
<dbReference type="GeneID" id="93711252"/>
<dbReference type="Gene3D" id="2.60.40.790">
    <property type="match status" value="1"/>
</dbReference>
<dbReference type="Proteomes" id="UP000182762">
    <property type="component" value="Unassembled WGS sequence"/>
</dbReference>
<feature type="domain" description="SHSP" evidence="2">
    <location>
        <begin position="30"/>
        <end position="131"/>
    </location>
</feature>
<protein>
    <submittedName>
        <fullName evidence="3">HSP20 family protein</fullName>
    </submittedName>
</protein>
<evidence type="ECO:0000256" key="1">
    <source>
        <dbReference type="PROSITE-ProRule" id="PRU00285"/>
    </source>
</evidence>
<dbReference type="CDD" id="cd06464">
    <property type="entry name" value="ACD_sHsps-like"/>
    <property type="match status" value="1"/>
</dbReference>
<evidence type="ECO:0000313" key="4">
    <source>
        <dbReference type="Proteomes" id="UP000182762"/>
    </source>
</evidence>
<name>A0A1I6AC25_9BACI</name>
<dbReference type="EMBL" id="FOXX01000006">
    <property type="protein sequence ID" value="SFQ66284.1"/>
    <property type="molecule type" value="Genomic_DNA"/>
</dbReference>
<evidence type="ECO:0000259" key="2">
    <source>
        <dbReference type="PROSITE" id="PS01031"/>
    </source>
</evidence>
<accession>A0A1I6AC25</accession>
<comment type="caution">
    <text evidence="3">The sequence shown here is derived from an EMBL/GenBank/DDBJ whole genome shotgun (WGS) entry which is preliminary data.</text>
</comment>
<dbReference type="InterPro" id="IPR002068">
    <property type="entry name" value="A-crystallin/Hsp20_dom"/>
</dbReference>
<gene>
    <name evidence="3" type="ORF">SAMN02745910_02608</name>
</gene>
<dbReference type="InterPro" id="IPR008978">
    <property type="entry name" value="HSP20-like_chaperone"/>
</dbReference>